<dbReference type="AlphaFoldDB" id="A0A1Y6FQJ5"/>
<keyword evidence="8 9" id="KW-0472">Membrane</keyword>
<feature type="signal peptide" evidence="11">
    <location>
        <begin position="1"/>
        <end position="33"/>
    </location>
</feature>
<dbReference type="GO" id="GO:0005886">
    <property type="term" value="C:plasma membrane"/>
    <property type="evidence" value="ECO:0007669"/>
    <property type="project" value="UniProtKB-SubCell"/>
</dbReference>
<evidence type="ECO:0000256" key="4">
    <source>
        <dbReference type="ARBA" id="ARBA00022475"/>
    </source>
</evidence>
<dbReference type="SUPFAM" id="SSF49503">
    <property type="entry name" value="Cupredoxins"/>
    <property type="match status" value="1"/>
</dbReference>
<organism evidence="13 14">
    <name type="scientific">Sphingopyxis terrae subsp. ummariensis</name>
    <dbReference type="NCBI Taxonomy" id="429001"/>
    <lineage>
        <taxon>Bacteria</taxon>
        <taxon>Pseudomonadati</taxon>
        <taxon>Pseudomonadota</taxon>
        <taxon>Alphaproteobacteria</taxon>
        <taxon>Sphingomonadales</taxon>
        <taxon>Sphingomonadaceae</taxon>
        <taxon>Sphingopyxis</taxon>
    </lineage>
</organism>
<dbReference type="InterPro" id="IPR036257">
    <property type="entry name" value="Cyt_c_oxidase_su2_TM_sf"/>
</dbReference>
<evidence type="ECO:0000256" key="10">
    <source>
        <dbReference type="SAM" id="Phobius"/>
    </source>
</evidence>
<dbReference type="CDD" id="cd04212">
    <property type="entry name" value="CuRO_UO_II"/>
    <property type="match status" value="1"/>
</dbReference>
<dbReference type="GO" id="GO:0016682">
    <property type="term" value="F:oxidoreductase activity, acting on diphenols and related substances as donors, oxygen as acceptor"/>
    <property type="evidence" value="ECO:0007669"/>
    <property type="project" value="InterPro"/>
</dbReference>
<evidence type="ECO:0000313" key="13">
    <source>
        <dbReference type="EMBL" id="SMQ76536.1"/>
    </source>
</evidence>
<name>A0A1Y6FQJ5_9SPHN</name>
<keyword evidence="9" id="KW-0560">Oxidoreductase</keyword>
<keyword evidence="11" id="KW-0732">Signal</keyword>
<evidence type="ECO:0000256" key="9">
    <source>
        <dbReference type="PIRNR" id="PIRNR000292"/>
    </source>
</evidence>
<feature type="transmembrane region" description="Helical" evidence="10">
    <location>
        <begin position="57"/>
        <end position="78"/>
    </location>
</feature>
<evidence type="ECO:0000256" key="8">
    <source>
        <dbReference type="ARBA" id="ARBA00023136"/>
    </source>
</evidence>
<dbReference type="GO" id="GO:0009486">
    <property type="term" value="F:cytochrome bo3 ubiquinol oxidase activity"/>
    <property type="evidence" value="ECO:0007669"/>
    <property type="project" value="InterPro"/>
</dbReference>
<dbReference type="Gene3D" id="2.60.40.420">
    <property type="entry name" value="Cupredoxins - blue copper proteins"/>
    <property type="match status" value="1"/>
</dbReference>
<sequence length="310" mass="33739">MRDWARGVFRRGRRGGLALAALLAGLAPGWAYAMTPTVFDPVGPIGAGNRQILLNATAIMLAIVLPTLAAIVAMAWWFRAGNLRAVYRPDFTYSGRIELVVWGIPLLVILFLGGVIWVGSHRLDPRAPIASPTPTLEVQVVSLDWKWLFLYPDQGIATVDELVLPVGTPVRFRLTSASVMNAFFVPRLGSMIYVMNGMETMLHLQADRPGIYYGQSAHYSGDGFADMHFPVRIVSRRQFGHWAASLRTRPDRLDAAHYQALAAPGRGARPLAYGSFAPGLFADIVSQRIPPAPGGRALASDADIAPKVGR</sequence>
<evidence type="ECO:0000256" key="5">
    <source>
        <dbReference type="ARBA" id="ARBA00022692"/>
    </source>
</evidence>
<dbReference type="SUPFAM" id="SSF81464">
    <property type="entry name" value="Cytochrome c oxidase subunit II-like, transmembrane region"/>
    <property type="match status" value="1"/>
</dbReference>
<dbReference type="GO" id="GO:0005507">
    <property type="term" value="F:copper ion binding"/>
    <property type="evidence" value="ECO:0007669"/>
    <property type="project" value="InterPro"/>
</dbReference>
<dbReference type="Gene3D" id="1.10.287.90">
    <property type="match status" value="1"/>
</dbReference>
<dbReference type="PANTHER" id="PTHR22888:SF18">
    <property type="entry name" value="CYTOCHROME BO(3) UBIQUINOL OXIDASE SUBUNIT 2"/>
    <property type="match status" value="1"/>
</dbReference>
<keyword evidence="6 9" id="KW-0249">Electron transport</keyword>
<dbReference type="PIRSF" id="PIRSF000292">
    <property type="entry name" value="Ubi_od_II"/>
    <property type="match status" value="1"/>
</dbReference>
<protein>
    <recommendedName>
        <fullName evidence="9">Ubiquinol oxidase subunit 2</fullName>
    </recommendedName>
</protein>
<reference evidence="14" key="1">
    <citation type="submission" date="2017-04" db="EMBL/GenBank/DDBJ databases">
        <authorList>
            <person name="Varghese N."/>
            <person name="Submissions S."/>
        </authorList>
    </citation>
    <scope>NUCLEOTIDE SEQUENCE [LARGE SCALE GENOMIC DNA]</scope>
    <source>
        <strain evidence="14">UI2</strain>
    </source>
</reference>
<gene>
    <name evidence="13" type="ORF">SAMN06295984_1976</name>
</gene>
<comment type="similarity">
    <text evidence="2 9">Belongs to the cytochrome c oxidase subunit 2 family.</text>
</comment>
<dbReference type="InterPro" id="IPR008972">
    <property type="entry name" value="Cupredoxin"/>
</dbReference>
<dbReference type="GO" id="GO:0042773">
    <property type="term" value="P:ATP synthesis coupled electron transport"/>
    <property type="evidence" value="ECO:0007669"/>
    <property type="project" value="TreeGrafter"/>
</dbReference>
<keyword evidence="9" id="KW-0679">Respiratory chain</keyword>
<evidence type="ECO:0000313" key="14">
    <source>
        <dbReference type="Proteomes" id="UP000194469"/>
    </source>
</evidence>
<dbReference type="InterPro" id="IPR045187">
    <property type="entry name" value="CcO_II"/>
</dbReference>
<evidence type="ECO:0000256" key="1">
    <source>
        <dbReference type="ARBA" id="ARBA00004651"/>
    </source>
</evidence>
<dbReference type="EMBL" id="FXWL01000002">
    <property type="protein sequence ID" value="SMQ76536.1"/>
    <property type="molecule type" value="Genomic_DNA"/>
</dbReference>
<accession>A0A1Y6FQJ5</accession>
<evidence type="ECO:0000259" key="12">
    <source>
        <dbReference type="PROSITE" id="PS50857"/>
    </source>
</evidence>
<evidence type="ECO:0000256" key="7">
    <source>
        <dbReference type="ARBA" id="ARBA00022989"/>
    </source>
</evidence>
<keyword evidence="5 10" id="KW-0812">Transmembrane</keyword>
<keyword evidence="7 10" id="KW-1133">Transmembrane helix</keyword>
<evidence type="ECO:0000256" key="3">
    <source>
        <dbReference type="ARBA" id="ARBA00022448"/>
    </source>
</evidence>
<evidence type="ECO:0000256" key="11">
    <source>
        <dbReference type="SAM" id="SignalP"/>
    </source>
</evidence>
<feature type="domain" description="Cytochrome oxidase subunit II copper A binding" evidence="12">
    <location>
        <begin position="133"/>
        <end position="245"/>
    </location>
</feature>
<dbReference type="GO" id="GO:0004129">
    <property type="term" value="F:cytochrome-c oxidase activity"/>
    <property type="evidence" value="ECO:0007669"/>
    <property type="project" value="UniProtKB-UniRule"/>
</dbReference>
<feature type="chain" id="PRO_5011966638" description="Ubiquinol oxidase subunit 2" evidence="11">
    <location>
        <begin position="34"/>
        <end position="310"/>
    </location>
</feature>
<proteinExistence type="inferred from homology"/>
<evidence type="ECO:0000256" key="2">
    <source>
        <dbReference type="ARBA" id="ARBA00007866"/>
    </source>
</evidence>
<dbReference type="InterPro" id="IPR002429">
    <property type="entry name" value="CcO_II-like_C"/>
</dbReference>
<dbReference type="PROSITE" id="PS50857">
    <property type="entry name" value="COX2_CUA"/>
    <property type="match status" value="1"/>
</dbReference>
<dbReference type="InterPro" id="IPR034227">
    <property type="entry name" value="CuRO_UO_II"/>
</dbReference>
<evidence type="ECO:0000256" key="6">
    <source>
        <dbReference type="ARBA" id="ARBA00022982"/>
    </source>
</evidence>
<dbReference type="PANTHER" id="PTHR22888">
    <property type="entry name" value="CYTOCHROME C OXIDASE, SUBUNIT II"/>
    <property type="match status" value="1"/>
</dbReference>
<dbReference type="PRINTS" id="PR01166">
    <property type="entry name" value="CYCOXIDASEII"/>
</dbReference>
<feature type="transmembrane region" description="Helical" evidence="10">
    <location>
        <begin position="99"/>
        <end position="119"/>
    </location>
</feature>
<dbReference type="Proteomes" id="UP000194469">
    <property type="component" value="Unassembled WGS sequence"/>
</dbReference>
<keyword evidence="3 9" id="KW-0813">Transport</keyword>
<dbReference type="RefSeq" id="WP_086457004.1">
    <property type="nucleotide sequence ID" value="NZ_JBHUNO010000001.1"/>
</dbReference>
<keyword evidence="14" id="KW-1185">Reference proteome</keyword>
<dbReference type="InterPro" id="IPR006333">
    <property type="entry name" value="Cyt_o_ubiquinol_oxidase_su2"/>
</dbReference>
<dbReference type="Pfam" id="PF00116">
    <property type="entry name" value="COX2"/>
    <property type="match status" value="1"/>
</dbReference>
<keyword evidence="4 9" id="KW-1003">Cell membrane</keyword>
<comment type="subcellular location">
    <subcellularLocation>
        <location evidence="1">Cell membrane</location>
        <topology evidence="1">Multi-pass membrane protein</topology>
    </subcellularLocation>
</comment>